<dbReference type="Pfam" id="PF00072">
    <property type="entry name" value="Response_reg"/>
    <property type="match status" value="1"/>
</dbReference>
<dbReference type="SMART" id="SM00448">
    <property type="entry name" value="REC"/>
    <property type="match status" value="1"/>
</dbReference>
<evidence type="ECO:0000256" key="4">
    <source>
        <dbReference type="PROSITE-ProRule" id="PRU00169"/>
    </source>
</evidence>
<evidence type="ECO:0000259" key="5">
    <source>
        <dbReference type="PROSITE" id="PS50110"/>
    </source>
</evidence>
<keyword evidence="2" id="KW-0805">Transcription regulation</keyword>
<keyword evidence="3" id="KW-0804">Transcription</keyword>
<dbReference type="EMBL" id="WHWC01000002">
    <property type="protein sequence ID" value="KAG8388704.1"/>
    <property type="molecule type" value="Genomic_DNA"/>
</dbReference>
<evidence type="ECO:0000256" key="1">
    <source>
        <dbReference type="ARBA" id="ARBA00023012"/>
    </source>
</evidence>
<dbReference type="AlphaFoldDB" id="A0AAV6Y1P9"/>
<reference evidence="6" key="1">
    <citation type="submission" date="2019-10" db="EMBL/GenBank/DDBJ databases">
        <authorList>
            <person name="Zhang R."/>
            <person name="Pan Y."/>
            <person name="Wang J."/>
            <person name="Ma R."/>
            <person name="Yu S."/>
        </authorList>
    </citation>
    <scope>NUCLEOTIDE SEQUENCE</scope>
    <source>
        <strain evidence="6">LA-IB0</strain>
        <tissue evidence="6">Leaf</tissue>
    </source>
</reference>
<evidence type="ECO:0000313" key="7">
    <source>
        <dbReference type="Proteomes" id="UP000826271"/>
    </source>
</evidence>
<dbReference type="InterPro" id="IPR045279">
    <property type="entry name" value="ARR-like"/>
</dbReference>
<dbReference type="PROSITE" id="PS50110">
    <property type="entry name" value="RESPONSE_REGULATORY"/>
    <property type="match status" value="1"/>
</dbReference>
<organism evidence="6 7">
    <name type="scientific">Buddleja alternifolia</name>
    <dbReference type="NCBI Taxonomy" id="168488"/>
    <lineage>
        <taxon>Eukaryota</taxon>
        <taxon>Viridiplantae</taxon>
        <taxon>Streptophyta</taxon>
        <taxon>Embryophyta</taxon>
        <taxon>Tracheophyta</taxon>
        <taxon>Spermatophyta</taxon>
        <taxon>Magnoliopsida</taxon>
        <taxon>eudicotyledons</taxon>
        <taxon>Gunneridae</taxon>
        <taxon>Pentapetalae</taxon>
        <taxon>asterids</taxon>
        <taxon>lamiids</taxon>
        <taxon>Lamiales</taxon>
        <taxon>Scrophulariaceae</taxon>
        <taxon>Buddlejeae</taxon>
        <taxon>Buddleja</taxon>
    </lineage>
</organism>
<keyword evidence="1" id="KW-0902">Two-component regulatory system</keyword>
<dbReference type="InterPro" id="IPR001789">
    <property type="entry name" value="Sig_transdc_resp-reg_receiver"/>
</dbReference>
<accession>A0AAV6Y1P9</accession>
<dbReference type="GO" id="GO:0009736">
    <property type="term" value="P:cytokinin-activated signaling pathway"/>
    <property type="evidence" value="ECO:0007669"/>
    <property type="project" value="InterPro"/>
</dbReference>
<dbReference type="SUPFAM" id="SSF52172">
    <property type="entry name" value="CheY-like"/>
    <property type="match status" value="1"/>
</dbReference>
<keyword evidence="7" id="KW-1185">Reference proteome</keyword>
<gene>
    <name evidence="6" type="ORF">BUALT_Bualt02G0153100</name>
</gene>
<dbReference type="PANTHER" id="PTHR43874">
    <property type="entry name" value="TWO-COMPONENT RESPONSE REGULATOR"/>
    <property type="match status" value="1"/>
</dbReference>
<dbReference type="Proteomes" id="UP000826271">
    <property type="component" value="Unassembled WGS sequence"/>
</dbReference>
<proteinExistence type="predicted"/>
<dbReference type="GO" id="GO:0000160">
    <property type="term" value="P:phosphorelay signal transduction system"/>
    <property type="evidence" value="ECO:0007669"/>
    <property type="project" value="UniProtKB-KW"/>
</dbReference>
<sequence length="193" mass="21952">MHYSKIDNKRDRKTTTSFINTTRVVVGNENKEKRYKYDSSPPRSSSLLACIICPKVMDKGKNVQRDQTDRSKIRILLCDINAESCQEILALLSNCSYQVAAVWSARELFDTLSTEGPRANIILAEVGLLMANDARILKHIMREKELREIPVIILTTKDQVSITIKGLKLGAADYLVKPLHVEELLNLWEHSQK</sequence>
<evidence type="ECO:0000313" key="6">
    <source>
        <dbReference type="EMBL" id="KAG8388704.1"/>
    </source>
</evidence>
<dbReference type="Gene3D" id="3.40.50.2300">
    <property type="match status" value="1"/>
</dbReference>
<comment type="caution">
    <text evidence="4">Lacks conserved residue(s) required for the propagation of feature annotation.</text>
</comment>
<comment type="caution">
    <text evidence="6">The sequence shown here is derived from an EMBL/GenBank/DDBJ whole genome shotgun (WGS) entry which is preliminary data.</text>
</comment>
<dbReference type="InterPro" id="IPR011006">
    <property type="entry name" value="CheY-like_superfamily"/>
</dbReference>
<evidence type="ECO:0000256" key="3">
    <source>
        <dbReference type="ARBA" id="ARBA00023163"/>
    </source>
</evidence>
<protein>
    <recommendedName>
        <fullName evidence="5">Response regulatory domain-containing protein</fullName>
    </recommendedName>
</protein>
<name>A0AAV6Y1P9_9LAMI</name>
<evidence type="ECO:0000256" key="2">
    <source>
        <dbReference type="ARBA" id="ARBA00023015"/>
    </source>
</evidence>
<dbReference type="PANTHER" id="PTHR43874:SF1">
    <property type="entry name" value="TWO-COMPONENT RESPONSE REGULATOR-LIKE APRR1"/>
    <property type="match status" value="1"/>
</dbReference>
<feature type="domain" description="Response regulatory" evidence="5">
    <location>
        <begin position="74"/>
        <end position="192"/>
    </location>
</feature>